<feature type="region of interest" description="Disordered" evidence="1">
    <location>
        <begin position="287"/>
        <end position="314"/>
    </location>
</feature>
<gene>
    <name evidence="2" type="ORF">AB0L03_32650</name>
</gene>
<feature type="region of interest" description="Disordered" evidence="1">
    <location>
        <begin position="170"/>
        <end position="189"/>
    </location>
</feature>
<proteinExistence type="predicted"/>
<feature type="compositionally biased region" description="Pro residues" evidence="1">
    <location>
        <begin position="301"/>
        <end position="312"/>
    </location>
</feature>
<evidence type="ECO:0000313" key="2">
    <source>
        <dbReference type="EMBL" id="MEV4927505.1"/>
    </source>
</evidence>
<protein>
    <submittedName>
        <fullName evidence="2">Uncharacterized protein</fullName>
    </submittedName>
</protein>
<sequence>MPETIRWTVLPDGTTADGQLRLTVLVSPRLTGGDTLRSFPGFKDDWPKTLRGYAAALQVEFQSPGGTSVTVPTRPQTDRYPPADSALWPKLFGPDTKVSPPPGALAAASAGPPTLRSFPSRAVHEQITALYEAAATATAHRRAFPDTGSDPQLGAAATGEGLAAGSSAAGASAAGASDTGPPAAGAPAAEAPIAEVPGSWDHPRTQDLTGNLTRTVRSFSSDVATLYGRLDRLIQGTSGDGDPHAAPAPDPYRPLCMDRTGPEYKGDRALLGLAEMYRFYDRATPAKPAVPPARQAGDAPAAPPPPPPPPTAPDLDFHAACALLADYPELLRRFGLALDLLVTPPPGLTDQWQARVSFTAPQEQLNADKKLRPWTVLRHVAGRRFEAYAADDGLHGHRMLKLGADEVHTLDLDVDGAAMKYVEFSRIVDQVLTGVSDPGHAASGEPTALPALHGAGLTVLYEGRDAFLADQMAADAHHTAGVGPDGRPVEAAVLDAAHLVRGYRVDVGVVDAATGRVATWYPLCARTGDYAIRPPGKPAVPITAAPDEGHVKATAVTGDKTGANQLFVHQALFGWQGWALAAPPPGRTIGADNEPRVPDPEVSDRFPLDATFRPTPGTLPALRYRRTYRLRARLVDLAGNSLAPGAPAVEGTATDPVTYARWEPVPPPAIVPKWPFLEGESEPRLVIRSTVDEHGVPMSPLEWAARRNGEVPDHGPGDPFEGPDRRYRSFDERHLSPPKSSLLMAEQHGQYDGAFGPGKSADVRSAYFAAASREDGTYLDTVVRLAENPRITRDLKAAHAIHVVKHNPHDTSALTQLPVARGSGLKQGEYVIHSADQLLLPYLPDVLARGVSLRGLPGARPNETYEFTGPWPQARPLRLRIEEGNGPPSSGAGGVVTVFLPKGETATVRMSCRVDAADLDLFRAWRILTGSALWNDPVRLPQPKKEELTAAAAAGENWMITPWVDVTLVHAVERPLEPPVLGDLAFSRGAGQTFASLSGQLRSHARSTGRVGLDATWTEWHDDVTEPEPRQITGHDHVGEITVEPFDDDIRLGDFRHGDVRHEFRDTRHRNVTYTPTATTRFREYFHPAITDRTELITSRGPGSTGPAGNGWAVPSTRRPEPPVISHVVPTLGRQRTVDHGLHRVTRTRKHAGVRVYLKRPWFSSGDDELLAVVLDPGSRLPAELVTRCGTDPVWADDSVLPRLRPGNFPNAERTATGVLAEQAGDAPVTVPLALFPPVFDRRQGLWSCDIDVDLGDLADSPAYFPYVRLALARYQPCSLDPLHLSKVALSEFVQLLPDRTVTATMAATGNQIHLELTGPAAPNALGALAGTGRAAMAASRRVAATVQKRGRGTGDLEWTAAAPALELTCTARGTGFAWTGDLTPPATALFTDYRLLIEEHETYLTDRATATGTVTAGGAARPVARRIVHADYFGLTVSLLGRIVLEE</sequence>
<feature type="region of interest" description="Disordered" evidence="1">
    <location>
        <begin position="194"/>
        <end position="213"/>
    </location>
</feature>
<reference evidence="2 3" key="1">
    <citation type="submission" date="2024-06" db="EMBL/GenBank/DDBJ databases">
        <title>The Natural Products Discovery Center: Release of the First 8490 Sequenced Strains for Exploring Actinobacteria Biosynthetic Diversity.</title>
        <authorList>
            <person name="Kalkreuter E."/>
            <person name="Kautsar S.A."/>
            <person name="Yang D."/>
            <person name="Bader C.D."/>
            <person name="Teijaro C.N."/>
            <person name="Fluegel L."/>
            <person name="Davis C.M."/>
            <person name="Simpson J.R."/>
            <person name="Lauterbach L."/>
            <person name="Steele A.D."/>
            <person name="Gui C."/>
            <person name="Meng S."/>
            <person name="Li G."/>
            <person name="Viehrig K."/>
            <person name="Ye F."/>
            <person name="Su P."/>
            <person name="Kiefer A.F."/>
            <person name="Nichols A."/>
            <person name="Cepeda A.J."/>
            <person name="Yan W."/>
            <person name="Fan B."/>
            <person name="Jiang Y."/>
            <person name="Adhikari A."/>
            <person name="Zheng C.-J."/>
            <person name="Schuster L."/>
            <person name="Cowan T.M."/>
            <person name="Smanski M.J."/>
            <person name="Chevrette M.G."/>
            <person name="De Carvalho L.P.S."/>
            <person name="Shen B."/>
        </authorList>
    </citation>
    <scope>NUCLEOTIDE SEQUENCE [LARGE SCALE GENOMIC DNA]</scope>
    <source>
        <strain evidence="2 3">NPDC053791</strain>
    </source>
</reference>
<dbReference type="EMBL" id="JBFASG010000052">
    <property type="protein sequence ID" value="MEV4927505.1"/>
    <property type="molecule type" value="Genomic_DNA"/>
</dbReference>
<comment type="caution">
    <text evidence="2">The sequence shown here is derived from an EMBL/GenBank/DDBJ whole genome shotgun (WGS) entry which is preliminary data.</text>
</comment>
<organism evidence="2 3">
    <name type="scientific">Streptomyces roseoverticillatus</name>
    <dbReference type="NCBI Taxonomy" id="66429"/>
    <lineage>
        <taxon>Bacteria</taxon>
        <taxon>Bacillati</taxon>
        <taxon>Actinomycetota</taxon>
        <taxon>Actinomycetes</taxon>
        <taxon>Kitasatosporales</taxon>
        <taxon>Streptomycetaceae</taxon>
        <taxon>Streptomyces</taxon>
    </lineage>
</organism>
<evidence type="ECO:0000313" key="3">
    <source>
        <dbReference type="Proteomes" id="UP001552479"/>
    </source>
</evidence>
<dbReference type="RefSeq" id="WP_366090631.1">
    <property type="nucleotide sequence ID" value="NZ_JBFASG010000052.1"/>
</dbReference>
<accession>A0ABV3J497</accession>
<keyword evidence="3" id="KW-1185">Reference proteome</keyword>
<dbReference type="Proteomes" id="UP001552479">
    <property type="component" value="Unassembled WGS sequence"/>
</dbReference>
<evidence type="ECO:0000256" key="1">
    <source>
        <dbReference type="SAM" id="MobiDB-lite"/>
    </source>
</evidence>
<feature type="region of interest" description="Disordered" evidence="1">
    <location>
        <begin position="234"/>
        <end position="253"/>
    </location>
</feature>
<feature type="region of interest" description="Disordered" evidence="1">
    <location>
        <begin position="1096"/>
        <end position="1122"/>
    </location>
</feature>
<name>A0ABV3J497_9ACTN</name>